<sequence length="81" mass="8993">SAFPLIQSQSATNQQRNIEKGSIFFSTTVAETSLTFPSLKCVIDTGKINIPVYDSTKKQTILMEMRAAESTIKQRLGRLGR</sequence>
<proteinExistence type="predicted"/>
<evidence type="ECO:0000256" key="1">
    <source>
        <dbReference type="ARBA" id="ARBA00022801"/>
    </source>
</evidence>
<feature type="non-terminal residue" evidence="4">
    <location>
        <position position="81"/>
    </location>
</feature>
<evidence type="ECO:0000259" key="3">
    <source>
        <dbReference type="Pfam" id="PF00271"/>
    </source>
</evidence>
<evidence type="ECO:0000313" key="4">
    <source>
        <dbReference type="EMBL" id="CAF4649642.1"/>
    </source>
</evidence>
<keyword evidence="2" id="KW-0347">Helicase</keyword>
<keyword evidence="2" id="KW-0547">Nucleotide-binding</keyword>
<dbReference type="PANTHER" id="PTHR43519">
    <property type="entry name" value="ATP-DEPENDENT RNA HELICASE HRPB"/>
    <property type="match status" value="1"/>
</dbReference>
<dbReference type="InterPro" id="IPR027417">
    <property type="entry name" value="P-loop_NTPase"/>
</dbReference>
<reference evidence="4" key="1">
    <citation type="submission" date="2021-02" db="EMBL/GenBank/DDBJ databases">
        <authorList>
            <person name="Nowell W R."/>
        </authorList>
    </citation>
    <scope>NUCLEOTIDE SEQUENCE</scope>
</reference>
<dbReference type="AlphaFoldDB" id="A0A8S2ZQ16"/>
<dbReference type="Proteomes" id="UP000681967">
    <property type="component" value="Unassembled WGS sequence"/>
</dbReference>
<dbReference type="GO" id="GO:0004386">
    <property type="term" value="F:helicase activity"/>
    <property type="evidence" value="ECO:0007669"/>
    <property type="project" value="UniProtKB-KW"/>
</dbReference>
<evidence type="ECO:0000256" key="2">
    <source>
        <dbReference type="ARBA" id="ARBA00022806"/>
    </source>
</evidence>
<name>A0A8S2ZQ16_9BILA</name>
<dbReference type="Gene3D" id="3.40.50.300">
    <property type="entry name" value="P-loop containing nucleotide triphosphate hydrolases"/>
    <property type="match status" value="1"/>
</dbReference>
<dbReference type="InterPro" id="IPR001650">
    <property type="entry name" value="Helicase_C-like"/>
</dbReference>
<comment type="caution">
    <text evidence="4">The sequence shown here is derived from an EMBL/GenBank/DDBJ whole genome shotgun (WGS) entry which is preliminary data.</text>
</comment>
<keyword evidence="1" id="KW-0378">Hydrolase</keyword>
<dbReference type="SUPFAM" id="SSF52540">
    <property type="entry name" value="P-loop containing nucleoside triphosphate hydrolases"/>
    <property type="match status" value="1"/>
</dbReference>
<accession>A0A8S2ZQ16</accession>
<organism evidence="4 5">
    <name type="scientific">Rotaria magnacalcarata</name>
    <dbReference type="NCBI Taxonomy" id="392030"/>
    <lineage>
        <taxon>Eukaryota</taxon>
        <taxon>Metazoa</taxon>
        <taxon>Spiralia</taxon>
        <taxon>Gnathifera</taxon>
        <taxon>Rotifera</taxon>
        <taxon>Eurotatoria</taxon>
        <taxon>Bdelloidea</taxon>
        <taxon>Philodinida</taxon>
        <taxon>Philodinidae</taxon>
        <taxon>Rotaria</taxon>
    </lineage>
</organism>
<dbReference type="GO" id="GO:0016787">
    <property type="term" value="F:hydrolase activity"/>
    <property type="evidence" value="ECO:0007669"/>
    <property type="project" value="UniProtKB-KW"/>
</dbReference>
<evidence type="ECO:0000313" key="5">
    <source>
        <dbReference type="Proteomes" id="UP000681967"/>
    </source>
</evidence>
<protein>
    <recommendedName>
        <fullName evidence="3">Helicase C-terminal domain-containing protein</fullName>
    </recommendedName>
</protein>
<dbReference type="EMBL" id="CAJOBH010108555">
    <property type="protein sequence ID" value="CAF4649642.1"/>
    <property type="molecule type" value="Genomic_DNA"/>
</dbReference>
<keyword evidence="2" id="KW-0067">ATP-binding</keyword>
<dbReference type="Pfam" id="PF00271">
    <property type="entry name" value="Helicase_C"/>
    <property type="match status" value="1"/>
</dbReference>
<gene>
    <name evidence="4" type="ORF">BYL167_LOCUS42112</name>
</gene>
<feature type="non-terminal residue" evidence="4">
    <location>
        <position position="1"/>
    </location>
</feature>
<dbReference type="PANTHER" id="PTHR43519:SF1">
    <property type="entry name" value="ATP-DEPENDENT RNA HELICASE HRPB"/>
    <property type="match status" value="1"/>
</dbReference>
<feature type="domain" description="Helicase C-terminal" evidence="3">
    <location>
        <begin position="13"/>
        <end position="81"/>
    </location>
</feature>